<evidence type="ECO:0000313" key="1">
    <source>
        <dbReference type="EMBL" id="GFY91774.1"/>
    </source>
</evidence>
<sequence>MMPVEPKFAGTIDSDLLKDFLDVPRFQMCLLCFFLFPPEAVIKRRVLISLPISKRPYFNEDRAKETLDDLIEMGFVEPVYQKCSLVPDSGKMRPLVRSAFSNISMRYVNSSKYNTGGITELQSCLINFGEAIIDGELFEKSTHVNSLYLGRWQSSATHHIEVEEPKLSMG</sequence>
<accession>A0A7J0EZB3</accession>
<dbReference type="AlphaFoldDB" id="A0A7J0EZB3"/>
<keyword evidence="2" id="KW-1185">Reference proteome</keyword>
<evidence type="ECO:0000313" key="2">
    <source>
        <dbReference type="Proteomes" id="UP000585474"/>
    </source>
</evidence>
<protein>
    <submittedName>
        <fullName evidence="1">Uncharacterized protein</fullName>
    </submittedName>
</protein>
<proteinExistence type="predicted"/>
<dbReference type="EMBL" id="BJWL01000008">
    <property type="protein sequence ID" value="GFY91774.1"/>
    <property type="molecule type" value="Genomic_DNA"/>
</dbReference>
<reference evidence="1 2" key="1">
    <citation type="submission" date="2019-07" db="EMBL/GenBank/DDBJ databases">
        <title>De Novo Assembly of kiwifruit Actinidia rufa.</title>
        <authorList>
            <person name="Sugita-Konishi S."/>
            <person name="Sato K."/>
            <person name="Mori E."/>
            <person name="Abe Y."/>
            <person name="Kisaki G."/>
            <person name="Hamano K."/>
            <person name="Suezawa K."/>
            <person name="Otani M."/>
            <person name="Fukuda T."/>
            <person name="Manabe T."/>
            <person name="Gomi K."/>
            <person name="Tabuchi M."/>
            <person name="Akimitsu K."/>
            <person name="Kataoka I."/>
        </authorList>
    </citation>
    <scope>NUCLEOTIDE SEQUENCE [LARGE SCALE GENOMIC DNA]</scope>
    <source>
        <strain evidence="2">cv. Fuchu</strain>
    </source>
</reference>
<dbReference type="Proteomes" id="UP000585474">
    <property type="component" value="Unassembled WGS sequence"/>
</dbReference>
<dbReference type="OrthoDB" id="1110401at2759"/>
<name>A0A7J0EZB3_9ERIC</name>
<organism evidence="1 2">
    <name type="scientific">Actinidia rufa</name>
    <dbReference type="NCBI Taxonomy" id="165716"/>
    <lineage>
        <taxon>Eukaryota</taxon>
        <taxon>Viridiplantae</taxon>
        <taxon>Streptophyta</taxon>
        <taxon>Embryophyta</taxon>
        <taxon>Tracheophyta</taxon>
        <taxon>Spermatophyta</taxon>
        <taxon>Magnoliopsida</taxon>
        <taxon>eudicotyledons</taxon>
        <taxon>Gunneridae</taxon>
        <taxon>Pentapetalae</taxon>
        <taxon>asterids</taxon>
        <taxon>Ericales</taxon>
        <taxon>Actinidiaceae</taxon>
        <taxon>Actinidia</taxon>
    </lineage>
</organism>
<comment type="caution">
    <text evidence="1">The sequence shown here is derived from an EMBL/GenBank/DDBJ whole genome shotgun (WGS) entry which is preliminary data.</text>
</comment>
<gene>
    <name evidence="1" type="ORF">Acr_08g0001700</name>
</gene>